<sequence>MSTVRSRQPTLIRKRSQSAATAPSSSSTSSRKAPKTLNLPSSLTSDICRIVENVILAFCRRIIFAPPTLKIFVYFSLIIIGPFLKDFHFLSNRSLSSKANILNKYITKIGWAWSIILLIPFVYLTSLIYTRGHYGLIFRHLMRLFIATIIWSSITALFIRIEALTGMCKPTNLRGITSQLCRTSRYQWQEGHTFFLLYALLVINEEVKLYGENWKKVEDASKNNSINQNRIRIFSIPIAILYMLLAVLTILWEFMLLSTVFYLYNILHKLIAASFAVFFWFITYRYWYLQTTRSTIAPCAPGDGFF</sequence>
<dbReference type="GO" id="GO:0008654">
    <property type="term" value="P:phospholipid biosynthetic process"/>
    <property type="evidence" value="ECO:0007669"/>
    <property type="project" value="TreeGrafter"/>
</dbReference>
<feature type="region of interest" description="Disordered" evidence="8">
    <location>
        <begin position="1"/>
        <end position="37"/>
    </location>
</feature>
<dbReference type="GO" id="GO:0034389">
    <property type="term" value="P:lipid droplet organization"/>
    <property type="evidence" value="ECO:0007669"/>
    <property type="project" value="InterPro"/>
</dbReference>
<evidence type="ECO:0000256" key="4">
    <source>
        <dbReference type="ARBA" id="ARBA00022824"/>
    </source>
</evidence>
<keyword evidence="12" id="KW-1185">Reference proteome</keyword>
<evidence type="ECO:0000256" key="3">
    <source>
        <dbReference type="ARBA" id="ARBA00022801"/>
    </source>
</evidence>
<feature type="transmembrane region" description="Helical" evidence="9">
    <location>
        <begin position="270"/>
        <end position="288"/>
    </location>
</feature>
<dbReference type="EMBL" id="CAJNOM010000111">
    <property type="protein sequence ID" value="CAF1069991.1"/>
    <property type="molecule type" value="Genomic_DNA"/>
</dbReference>
<evidence type="ECO:0000256" key="5">
    <source>
        <dbReference type="ARBA" id="ARBA00022989"/>
    </source>
</evidence>
<dbReference type="InterPro" id="IPR046401">
    <property type="entry name" value="FITM1/2"/>
</dbReference>
<dbReference type="OrthoDB" id="5579088at2759"/>
<dbReference type="EMBL" id="CAJNOI010000020">
    <property type="protein sequence ID" value="CAF0834193.1"/>
    <property type="molecule type" value="Genomic_DNA"/>
</dbReference>
<feature type="transmembrane region" description="Helical" evidence="9">
    <location>
        <begin position="71"/>
        <end position="90"/>
    </location>
</feature>
<keyword evidence="4" id="KW-0256">Endoplasmic reticulum</keyword>
<keyword evidence="5 9" id="KW-1133">Transmembrane helix</keyword>
<keyword evidence="7 9" id="KW-0472">Membrane</keyword>
<dbReference type="Proteomes" id="UP000663832">
    <property type="component" value="Unassembled WGS sequence"/>
</dbReference>
<dbReference type="Pfam" id="PF10261">
    <property type="entry name" value="FIT"/>
    <property type="match status" value="1"/>
</dbReference>
<reference evidence="11" key="1">
    <citation type="submission" date="2021-02" db="EMBL/GenBank/DDBJ databases">
        <authorList>
            <person name="Nowell W R."/>
        </authorList>
    </citation>
    <scope>NUCLEOTIDE SEQUENCE</scope>
</reference>
<dbReference type="PANTHER" id="PTHR23129:SF0">
    <property type="entry name" value="ACYL-COENZYME A DIPHOSPHATASE FITM2"/>
    <property type="match status" value="1"/>
</dbReference>
<dbReference type="PANTHER" id="PTHR23129">
    <property type="entry name" value="ACYL-COENZYME A DIPHOSPHATASE FITM2"/>
    <property type="match status" value="1"/>
</dbReference>
<organism evidence="11 12">
    <name type="scientific">Adineta steineri</name>
    <dbReference type="NCBI Taxonomy" id="433720"/>
    <lineage>
        <taxon>Eukaryota</taxon>
        <taxon>Metazoa</taxon>
        <taxon>Spiralia</taxon>
        <taxon>Gnathifera</taxon>
        <taxon>Rotifera</taxon>
        <taxon>Eurotatoria</taxon>
        <taxon>Bdelloidea</taxon>
        <taxon>Adinetida</taxon>
        <taxon>Adinetidae</taxon>
        <taxon>Adineta</taxon>
    </lineage>
</organism>
<evidence type="ECO:0000256" key="9">
    <source>
        <dbReference type="SAM" id="Phobius"/>
    </source>
</evidence>
<evidence type="ECO:0000256" key="8">
    <source>
        <dbReference type="SAM" id="MobiDB-lite"/>
    </source>
</evidence>
<feature type="transmembrane region" description="Helical" evidence="9">
    <location>
        <begin position="141"/>
        <end position="159"/>
    </location>
</feature>
<feature type="compositionally biased region" description="Low complexity" evidence="8">
    <location>
        <begin position="17"/>
        <end position="31"/>
    </location>
</feature>
<dbReference type="Proteomes" id="UP000663877">
    <property type="component" value="Unassembled WGS sequence"/>
</dbReference>
<proteinExistence type="inferred from homology"/>
<evidence type="ECO:0000313" key="11">
    <source>
        <dbReference type="EMBL" id="CAF1069991.1"/>
    </source>
</evidence>
<protein>
    <recommendedName>
        <fullName evidence="13">FIT family protein</fullName>
    </recommendedName>
</protein>
<keyword evidence="6" id="KW-0443">Lipid metabolism</keyword>
<dbReference type="GO" id="GO:0005789">
    <property type="term" value="C:endoplasmic reticulum membrane"/>
    <property type="evidence" value="ECO:0007669"/>
    <property type="project" value="UniProtKB-SubCell"/>
</dbReference>
<keyword evidence="3" id="KW-0378">Hydrolase</keyword>
<evidence type="ECO:0000313" key="10">
    <source>
        <dbReference type="EMBL" id="CAF0834193.1"/>
    </source>
</evidence>
<evidence type="ECO:0000256" key="1">
    <source>
        <dbReference type="ARBA" id="ARBA00004477"/>
    </source>
</evidence>
<keyword evidence="2 9" id="KW-0812">Transmembrane</keyword>
<comment type="caution">
    <text evidence="11">The sequence shown here is derived from an EMBL/GenBank/DDBJ whole genome shotgun (WGS) entry which is preliminary data.</text>
</comment>
<evidence type="ECO:0000313" key="12">
    <source>
        <dbReference type="Proteomes" id="UP000663832"/>
    </source>
</evidence>
<evidence type="ECO:0000256" key="7">
    <source>
        <dbReference type="ARBA" id="ARBA00023136"/>
    </source>
</evidence>
<name>A0A814LT76_9BILA</name>
<comment type="subcellular location">
    <subcellularLocation>
        <location evidence="1">Endoplasmic reticulum membrane</location>
        <topology evidence="1">Multi-pass membrane protein</topology>
    </subcellularLocation>
</comment>
<gene>
    <name evidence="10" type="ORF">BJG266_LOCUS6955</name>
    <name evidence="11" type="ORF">QVE165_LOCUS18634</name>
</gene>
<dbReference type="AlphaFoldDB" id="A0A814LT76"/>
<accession>A0A814LT76</accession>
<feature type="transmembrane region" description="Helical" evidence="9">
    <location>
        <begin position="239"/>
        <end position="264"/>
    </location>
</feature>
<evidence type="ECO:0000256" key="6">
    <source>
        <dbReference type="ARBA" id="ARBA00023098"/>
    </source>
</evidence>
<feature type="transmembrane region" description="Helical" evidence="9">
    <location>
        <begin position="111"/>
        <end position="129"/>
    </location>
</feature>
<dbReference type="HAMAP" id="MF_03230">
    <property type="entry name" value="FITM2"/>
    <property type="match status" value="1"/>
</dbReference>
<evidence type="ECO:0008006" key="13">
    <source>
        <dbReference type="Google" id="ProtNLM"/>
    </source>
</evidence>
<evidence type="ECO:0000256" key="2">
    <source>
        <dbReference type="ARBA" id="ARBA00022692"/>
    </source>
</evidence>
<dbReference type="InterPro" id="IPR019388">
    <property type="entry name" value="FIT"/>
</dbReference>
<dbReference type="GO" id="GO:0019915">
    <property type="term" value="P:lipid storage"/>
    <property type="evidence" value="ECO:0007669"/>
    <property type="project" value="InterPro"/>
</dbReference>
<dbReference type="GO" id="GO:0010945">
    <property type="term" value="F:coenzyme A diphosphatase activity"/>
    <property type="evidence" value="ECO:0007669"/>
    <property type="project" value="InterPro"/>
</dbReference>